<organism evidence="1">
    <name type="scientific">Salmonella diarizonae</name>
    <dbReference type="NCBI Taxonomy" id="59204"/>
    <lineage>
        <taxon>Bacteria</taxon>
        <taxon>Pseudomonadati</taxon>
        <taxon>Pseudomonadota</taxon>
        <taxon>Gammaproteobacteria</taxon>
        <taxon>Enterobacterales</taxon>
        <taxon>Enterobacteriaceae</taxon>
        <taxon>Salmonella</taxon>
    </lineage>
</organism>
<evidence type="ECO:0000313" key="1">
    <source>
        <dbReference type="EMBL" id="EDH7457397.1"/>
    </source>
</evidence>
<dbReference type="EMBL" id="AAMIRF010000030">
    <property type="protein sequence ID" value="EDH7457397.1"/>
    <property type="molecule type" value="Genomic_DNA"/>
</dbReference>
<proteinExistence type="predicted"/>
<comment type="caution">
    <text evidence="1">The sequence shown here is derived from an EMBL/GenBank/DDBJ whole genome shotgun (WGS) entry which is preliminary data.</text>
</comment>
<sequence>MILCVHKGVPNEKNHYKKTSNYAALRRLLNKQIQSNNSGAQYVTAPALCGLSRLLVVRF</sequence>
<gene>
    <name evidence="1" type="ORF">B4V94_18535</name>
</gene>
<protein>
    <submittedName>
        <fullName evidence="1">Uncharacterized protein</fullName>
    </submittedName>
</protein>
<reference evidence="1" key="1">
    <citation type="submission" date="2018-07" db="EMBL/GenBank/DDBJ databases">
        <authorList>
            <consortium name="PulseNet: The National Subtyping Network for Foodborne Disease Surveillance"/>
            <person name="Tarr C.L."/>
            <person name="Trees E."/>
            <person name="Katz L.S."/>
            <person name="Carleton-Romer H.A."/>
            <person name="Stroika S."/>
            <person name="Kucerova Z."/>
            <person name="Roache K.F."/>
            <person name="Sabol A.L."/>
            <person name="Besser J."/>
            <person name="Gerner-Smidt P."/>
        </authorList>
    </citation>
    <scope>NUCLEOTIDE SEQUENCE</scope>
    <source>
        <strain evidence="1">PNUSAS008615</strain>
    </source>
</reference>
<dbReference type="AlphaFoldDB" id="A0A635JAZ6"/>
<accession>A0A635JAZ6</accession>
<name>A0A635JAZ6_SALDZ</name>